<evidence type="ECO:0000313" key="3">
    <source>
        <dbReference type="Proteomes" id="UP000675747"/>
    </source>
</evidence>
<accession>A0A8J7VTU5</accession>
<dbReference type="EMBL" id="JAGQFT010000074">
    <property type="protein sequence ID" value="MBR0562787.1"/>
    <property type="molecule type" value="Genomic_DNA"/>
</dbReference>
<reference evidence="1" key="2">
    <citation type="submission" date="2021-04" db="EMBL/GenBank/DDBJ databases">
        <authorList>
            <person name="Karlyshev A.V."/>
        </authorList>
    </citation>
    <scope>NUCLEOTIDE SEQUENCE</scope>
    <source>
        <strain evidence="1">LMG 29479</strain>
    </source>
</reference>
<dbReference type="RefSeq" id="WP_211926713.1">
    <property type="nucleotide sequence ID" value="NZ_JAGQFT020000009.1"/>
</dbReference>
<reference evidence="2 3" key="1">
    <citation type="journal article" date="2021" name="Microbiol. Resour. Announc.">
        <title>Draft Genome Sequence of Coralloluteibacterium stylophorae LMG 29479T.</title>
        <authorList>
            <person name="Karlyshev A.V."/>
            <person name="Kudryashova E.B."/>
            <person name="Ariskina E.V."/>
            <person name="Conroy A.P."/>
            <person name="Abidueva E.Y."/>
        </authorList>
    </citation>
    <scope>NUCLEOTIDE SEQUENCE [LARGE SCALE GENOMIC DNA]</scope>
    <source>
        <strain evidence="2 3">LMG 29479</strain>
    </source>
</reference>
<proteinExistence type="predicted"/>
<evidence type="ECO:0000313" key="1">
    <source>
        <dbReference type="EMBL" id="MBR0562787.1"/>
    </source>
</evidence>
<comment type="caution">
    <text evidence="1">The sequence shown here is derived from an EMBL/GenBank/DDBJ whole genome shotgun (WGS) entry which is preliminary data.</text>
</comment>
<protein>
    <submittedName>
        <fullName evidence="1">Uncharacterized protein</fullName>
    </submittedName>
</protein>
<dbReference type="Proteomes" id="UP000675747">
    <property type="component" value="Unassembled WGS sequence"/>
</dbReference>
<keyword evidence="3" id="KW-1185">Reference proteome</keyword>
<sequence length="90" mass="10345">MTERFTRHETYEDYAITIRAHRAEADAAWELRVDIANPEGVRCMPAQRIANVEGASREDVAEVGLEQARILVYEFQKYGLEHQSRPPAED</sequence>
<evidence type="ECO:0000313" key="2">
    <source>
        <dbReference type="EMBL" id="MBS7458193.1"/>
    </source>
</evidence>
<dbReference type="AlphaFoldDB" id="A0A8J7VTU5"/>
<organism evidence="1">
    <name type="scientific">Coralloluteibacterium stylophorae</name>
    <dbReference type="NCBI Taxonomy" id="1776034"/>
    <lineage>
        <taxon>Bacteria</taxon>
        <taxon>Pseudomonadati</taxon>
        <taxon>Pseudomonadota</taxon>
        <taxon>Gammaproteobacteria</taxon>
        <taxon>Lysobacterales</taxon>
        <taxon>Lysobacteraceae</taxon>
        <taxon>Coralloluteibacterium</taxon>
    </lineage>
</organism>
<dbReference type="EMBL" id="JAGQFT020000009">
    <property type="protein sequence ID" value="MBS7458193.1"/>
    <property type="molecule type" value="Genomic_DNA"/>
</dbReference>
<gene>
    <name evidence="2" type="ORF">KB893_013715</name>
    <name evidence="1" type="ORF">KB893_09710</name>
</gene>
<name>A0A8J7VTU5_9GAMM</name>